<keyword evidence="4" id="KW-0732">Signal</keyword>
<dbReference type="PRINTS" id="PR00722">
    <property type="entry name" value="CHYMOTRYPSIN"/>
</dbReference>
<dbReference type="InterPro" id="IPR033116">
    <property type="entry name" value="TRYPSIN_SER"/>
</dbReference>
<evidence type="ECO:0000256" key="2">
    <source>
        <dbReference type="ARBA" id="ARBA00023157"/>
    </source>
</evidence>
<reference evidence="7" key="1">
    <citation type="journal article" date="2019" name="Int. J. Syst. Evol. Microbiol.">
        <title>The Global Catalogue of Microorganisms (GCM) 10K type strain sequencing project: providing services to taxonomists for standard genome sequencing and annotation.</title>
        <authorList>
            <consortium name="The Broad Institute Genomics Platform"/>
            <consortium name="The Broad Institute Genome Sequencing Center for Infectious Disease"/>
            <person name="Wu L."/>
            <person name="Ma J."/>
        </authorList>
    </citation>
    <scope>NUCLEOTIDE SEQUENCE [LARGE SCALE GENOMIC DNA]</scope>
    <source>
        <strain evidence="7">NBRC 103632</strain>
    </source>
</reference>
<protein>
    <recommendedName>
        <fullName evidence="5">Peptidase S1 domain-containing protein</fullName>
    </recommendedName>
</protein>
<keyword evidence="2" id="KW-1015">Disulfide bond</keyword>
<dbReference type="AlphaFoldDB" id="A0AA37TGD9"/>
<dbReference type="GO" id="GO:0006508">
    <property type="term" value="P:proteolysis"/>
    <property type="evidence" value="ECO:0007669"/>
    <property type="project" value="UniProtKB-KW"/>
</dbReference>
<dbReference type="InterPro" id="IPR001254">
    <property type="entry name" value="Trypsin_dom"/>
</dbReference>
<dbReference type="RefSeq" id="WP_238199395.1">
    <property type="nucleotide sequence ID" value="NZ_BPQZ01000036.1"/>
</dbReference>
<evidence type="ECO:0000313" key="6">
    <source>
        <dbReference type="EMBL" id="GLS73484.1"/>
    </source>
</evidence>
<dbReference type="PROSITE" id="PS00135">
    <property type="entry name" value="TRYPSIN_SER"/>
    <property type="match status" value="1"/>
</dbReference>
<name>A0AA37TGD9_9HYPH</name>
<evidence type="ECO:0000256" key="3">
    <source>
        <dbReference type="RuleBase" id="RU363034"/>
    </source>
</evidence>
<keyword evidence="3" id="KW-0378">Hydrolase</keyword>
<sequence length="248" mass="24819">MLVPKRRPAVLAIAGASLAACVLLAAAPARAIVGGTEASPGGAVMVLSSKGGVCTGIVLAPDTVLTAGHCAADGEHRIHFRDATGAPVLVEIAARAVHPGYDAGAAKARRRSIDLALLRTATPLPDRFAPVTLSAAMPRAGDSLTLSGYGAAKPGDPRSTGTYRSVALPVIEPYGPSRILVWLRGGAGGACQGDSGGPISAPDGGVLALSAWIGGACGGLTQGILLGPQRGWIDARLGGWGRSARWAE</sequence>
<dbReference type="PANTHER" id="PTHR24276">
    <property type="entry name" value="POLYSERASE-RELATED"/>
    <property type="match status" value="1"/>
</dbReference>
<dbReference type="Gene3D" id="2.40.10.10">
    <property type="entry name" value="Trypsin-like serine proteases"/>
    <property type="match status" value="1"/>
</dbReference>
<evidence type="ECO:0000313" key="7">
    <source>
        <dbReference type="Proteomes" id="UP001157440"/>
    </source>
</evidence>
<dbReference type="InterPro" id="IPR009003">
    <property type="entry name" value="Peptidase_S1_PA"/>
</dbReference>
<comment type="similarity">
    <text evidence="1">Belongs to the peptidase S1 family.</text>
</comment>
<keyword evidence="7" id="KW-1185">Reference proteome</keyword>
<dbReference type="InterPro" id="IPR018114">
    <property type="entry name" value="TRYPSIN_HIS"/>
</dbReference>
<keyword evidence="3" id="KW-0720">Serine protease</keyword>
<organism evidence="6 7">
    <name type="scientific">Methylobacterium tardum</name>
    <dbReference type="NCBI Taxonomy" id="374432"/>
    <lineage>
        <taxon>Bacteria</taxon>
        <taxon>Pseudomonadati</taxon>
        <taxon>Pseudomonadota</taxon>
        <taxon>Alphaproteobacteria</taxon>
        <taxon>Hyphomicrobiales</taxon>
        <taxon>Methylobacteriaceae</taxon>
        <taxon>Methylobacterium</taxon>
    </lineage>
</organism>
<dbReference type="PROSITE" id="PS51257">
    <property type="entry name" value="PROKAR_LIPOPROTEIN"/>
    <property type="match status" value="1"/>
</dbReference>
<evidence type="ECO:0000256" key="4">
    <source>
        <dbReference type="SAM" id="SignalP"/>
    </source>
</evidence>
<dbReference type="InterPro" id="IPR001314">
    <property type="entry name" value="Peptidase_S1A"/>
</dbReference>
<dbReference type="InterPro" id="IPR043504">
    <property type="entry name" value="Peptidase_S1_PA_chymotrypsin"/>
</dbReference>
<keyword evidence="3" id="KW-0645">Protease</keyword>
<dbReference type="PANTHER" id="PTHR24276:SF98">
    <property type="entry name" value="FI18310P1-RELATED"/>
    <property type="match status" value="1"/>
</dbReference>
<dbReference type="SUPFAM" id="SSF50494">
    <property type="entry name" value="Trypsin-like serine proteases"/>
    <property type="match status" value="1"/>
</dbReference>
<feature type="chain" id="PRO_5041317288" description="Peptidase S1 domain-containing protein" evidence="4">
    <location>
        <begin position="32"/>
        <end position="248"/>
    </location>
</feature>
<accession>A0AA37TGD9</accession>
<dbReference type="Pfam" id="PF00089">
    <property type="entry name" value="Trypsin"/>
    <property type="match status" value="1"/>
</dbReference>
<dbReference type="GO" id="GO:0004252">
    <property type="term" value="F:serine-type endopeptidase activity"/>
    <property type="evidence" value="ECO:0007669"/>
    <property type="project" value="InterPro"/>
</dbReference>
<feature type="domain" description="Peptidase S1" evidence="5">
    <location>
        <begin position="32"/>
        <end position="238"/>
    </location>
</feature>
<evidence type="ECO:0000256" key="1">
    <source>
        <dbReference type="ARBA" id="ARBA00007664"/>
    </source>
</evidence>
<proteinExistence type="inferred from homology"/>
<dbReference type="Proteomes" id="UP001157440">
    <property type="component" value="Unassembled WGS sequence"/>
</dbReference>
<dbReference type="PROSITE" id="PS50240">
    <property type="entry name" value="TRYPSIN_DOM"/>
    <property type="match status" value="1"/>
</dbReference>
<comment type="caution">
    <text evidence="6">The sequence shown here is derived from an EMBL/GenBank/DDBJ whole genome shotgun (WGS) entry which is preliminary data.</text>
</comment>
<evidence type="ECO:0000259" key="5">
    <source>
        <dbReference type="PROSITE" id="PS50240"/>
    </source>
</evidence>
<dbReference type="InterPro" id="IPR050430">
    <property type="entry name" value="Peptidase_S1"/>
</dbReference>
<feature type="signal peptide" evidence="4">
    <location>
        <begin position="1"/>
        <end position="31"/>
    </location>
</feature>
<gene>
    <name evidence="6" type="ORF">GCM10007890_54990</name>
</gene>
<dbReference type="PROSITE" id="PS00134">
    <property type="entry name" value="TRYPSIN_HIS"/>
    <property type="match status" value="1"/>
</dbReference>
<dbReference type="SMART" id="SM00020">
    <property type="entry name" value="Tryp_SPc"/>
    <property type="match status" value="1"/>
</dbReference>
<dbReference type="EMBL" id="BSPL01000027">
    <property type="protein sequence ID" value="GLS73484.1"/>
    <property type="molecule type" value="Genomic_DNA"/>
</dbReference>